<protein>
    <recommendedName>
        <fullName evidence="2">Transposase</fullName>
    </recommendedName>
</protein>
<comment type="caution">
    <text evidence="1">The sequence shown here is derived from an EMBL/GenBank/DDBJ whole genome shotgun (WGS) entry which is preliminary data.</text>
</comment>
<dbReference type="AlphaFoldDB" id="A0A640MHF8"/>
<proteinExistence type="predicted"/>
<sequence length="78" mass="9248">MCAIQKKYDCKFKLEIPQGLFGKKVNTKRMSEEYNISRSTTTRWVSEYLRYEENDFAGKGKRLLGKVDFYILNRKING</sequence>
<reference evidence="1" key="2">
    <citation type="submission" date="2019-12" db="EMBL/GenBank/DDBJ databases">
        <authorList>
            <person name="Hoang T.H.H."/>
            <person name="Okutani A."/>
        </authorList>
    </citation>
    <scope>NUCLEOTIDE SEQUENCE</scope>
    <source>
        <strain evidence="1">QuyetLC</strain>
    </source>
</reference>
<name>A0A640MHF8_BACAN</name>
<organism evidence="1">
    <name type="scientific">Bacillus anthracis</name>
    <name type="common">anthrax bacterium</name>
    <dbReference type="NCBI Taxonomy" id="1392"/>
    <lineage>
        <taxon>Bacteria</taxon>
        <taxon>Bacillati</taxon>
        <taxon>Bacillota</taxon>
        <taxon>Bacilli</taxon>
        <taxon>Bacillales</taxon>
        <taxon>Bacillaceae</taxon>
        <taxon>Bacillus</taxon>
        <taxon>Bacillus cereus group</taxon>
    </lineage>
</organism>
<evidence type="ECO:0000313" key="1">
    <source>
        <dbReference type="EMBL" id="GEU13487.1"/>
    </source>
</evidence>
<dbReference type="GO" id="GO:0043565">
    <property type="term" value="F:sequence-specific DNA binding"/>
    <property type="evidence" value="ECO:0007669"/>
    <property type="project" value="InterPro"/>
</dbReference>
<reference evidence="1" key="1">
    <citation type="submission" date="2019-12" db="EMBL/GenBank/DDBJ databases">
        <title>Epidemiological and comparative genomic analysis of Bacillus anthracis isolated from northern Vietnam.</title>
        <authorList>
            <person name="Hoang T.T.H."/>
            <person name="Dang D.A."/>
            <person name="Pham M.H."/>
            <person name="Luong M.H."/>
            <person name="Tran N.D."/>
            <person name="Nguyen T.H."/>
            <person name="Nguyen T.T."/>
            <person name="Inoue S."/>
            <person name="Morikawa S."/>
            <person name="Okutani A."/>
        </authorList>
    </citation>
    <scope>NUCLEOTIDE SEQUENCE</scope>
    <source>
        <strain evidence="1">QuyetLC</strain>
    </source>
</reference>
<dbReference type="EMBL" id="BLEY01000024">
    <property type="protein sequence ID" value="GEU13487.1"/>
    <property type="molecule type" value="Genomic_DNA"/>
</dbReference>
<dbReference type="SUPFAM" id="SSF48295">
    <property type="entry name" value="TrpR-like"/>
    <property type="match status" value="1"/>
</dbReference>
<accession>A0A640MHF8</accession>
<gene>
    <name evidence="1" type="ORF">QuyetLC_24610</name>
</gene>
<dbReference type="InterPro" id="IPR010921">
    <property type="entry name" value="Trp_repressor/repl_initiator"/>
</dbReference>
<evidence type="ECO:0008006" key="2">
    <source>
        <dbReference type="Google" id="ProtNLM"/>
    </source>
</evidence>